<keyword evidence="2" id="KW-1185">Reference proteome</keyword>
<accession>A0ACB8JMT0</accession>
<name>A0ACB8JMT0_CITSI</name>
<comment type="caution">
    <text evidence="1">The sequence shown here is derived from an EMBL/GenBank/DDBJ whole genome shotgun (WGS) entry which is preliminary data.</text>
</comment>
<reference evidence="2" key="1">
    <citation type="journal article" date="2023" name="Hortic. Res.">
        <title>A chromosome-level phased genome enabling allele-level studies in sweet orange: a case study on citrus Huanglongbing tolerance.</title>
        <authorList>
            <person name="Wu B."/>
            <person name="Yu Q."/>
            <person name="Deng Z."/>
            <person name="Duan Y."/>
            <person name="Luo F."/>
            <person name="Gmitter F. Jr."/>
        </authorList>
    </citation>
    <scope>NUCLEOTIDE SEQUENCE [LARGE SCALE GENOMIC DNA]</scope>
    <source>
        <strain evidence="2">cv. Valencia</strain>
    </source>
</reference>
<dbReference type="EMBL" id="CM039175">
    <property type="protein sequence ID" value="KAH9733820.1"/>
    <property type="molecule type" value="Genomic_DNA"/>
</dbReference>
<gene>
    <name evidence="1" type="ORF">KPL71_017151</name>
</gene>
<sequence length="2324" mass="263780">MKALLGAHDVWDVVEKGFIVPENEATLTAAQKDNLKDLKKKENKAKYLIFQSLDEDAFEKIAGTTSSKEAWEKLETSYKGAEQVKKVRLQTLRGEFESLHMKASESISDYFTRVVTVFNELKRNGEELKEEGCKPMKKNKKRGKESKNNFSRWKSIQRKEKKAPTMREGTMSEVEVEDEVEVVVMDEVGISTTTTPIMPNEKAQPEDEAEAIQDRECRAPSTRIEERVNYAEEKNSEDGTLLLARNDTSGGQENTWYLDTGASNHMSGNISMFVQLSESVNGSVAFGDDSKVPVKGRGNILFRAKDGSHQIISNVYYMPNMKSNILSLGQLLEKGYDIHLKDYSLFLKDDKGNLITKVKMSKNRMFPLNIQNDVAKCLKACHKDQSWTWHLRYGHLNFGGLELLFKKNMVKGLPYINHPDQLCEGCLLGKQFRKSFPKESNSRAQKPLELIHTDVCGPFKPNSLGKSNYFLLFIDDFSRKTWVYFLKQKSEVFEALKKFKAAVEKESGYQIKAMRSDRGGEFTSKEFLEFCEANGIRRPLTVPRSPQQNGVAERKNRTILDMARIMLKSKRLPKEFWAEAVACAVYLSNRSPTRSVWGKTPQEAWSGRKPGITHLRVFGSIAHVHVPDESRAKLDDKSEKFIFIGYDNNSKGYKLYNPNNGKIVISRDPVNFQEAALDEKWRIAMDEEIKAIVKNDTWELTTLPKGHKAIGVKWVYKTKRNAKGEIERHKARLVAKGYSQKAGIDYEEVFAPVARLETIRLIISLAAQNKWKIFQMDVKSAFLNGFLEEEVYIEQPLGYMVKGHEDKVLRLKKALYGLKQAPRAWNSRIDKYFQEKGFTKCPYEHALYVKEKDGDILIVCLYVDDLIFTGSNPSLFEEFKRVMIKEFEMTDIGLMAYYLGIEVKQKEEDIFISQESYAKEILKRFKMNDCKPISTPVECGVKLSKYDEGEDIDPTFFKSLVGSLRYLTCTRPDILYAVGLVSRYMENPKTTHFKAAKRILRYIKGTINFGLLYSFSNDYKLIGYSDSDWGGDVDDRKSTTGFVFFMGDTAFTWMSKKQPIVTLSTCEAEYVAATSSVCHAIWLRNLLKELSLAQEEPTEICVDKKSAIALSKNPVFHDRSKHIDTRYHFIRECIARKEVQIKYVKSQDQAADIFTKPLKQEDFVRFRSLLGVTGSSLRGGVLGVVGEVEPAMSTSNITSSSFIKEPSLNIQSFHQCSSLVSIKLDNTNFLLWRSQVLPLVRSLGILHHITDAERPAKEILLSDGEKAGNEDFTVWINNDGLLTSWLLSLMTEEVMSGIVGVENAQQIWSSLEDQLLPMTKEKEVHLMDRLATLKKGSLSVEEYVRKYKHICDCLAAINKPVNDLDKVFGLARGLGYRYQDFKLAQLSKPPYPSFKQFVMALENHEQTLINFEEEKKNTINLAQAFFSQRGKGKGRGNGGFFNSKGRGFTAAGGQNLADSSGQKINYNGGKSWNNNATIECRRRYDYSHLTEEIPQALAAMNLDANDAKLYADSGATTHMVNDPGKISELKPYEGNDAIVVGNGDCLNISHIGNTSIDTGISKLYLKNVLVVPGLKKNLLSVGQLTHDNSCIIEFSSNKFVVKDYQGNILAKGTKTKGLYALDEGHHAALYLSEGRKAPYNIWHQRMGHPQIKSIKFLNKNKLIDVSNWITKDYVCSSCQMGKNCKLPFNFSNKISSVPLHKIHCDLWGPGPISSVQNFRYYAVFVDDCTRYTWLYPLKNKSDLFDVFIKFQKQVENRFDKRIKIFQSDGGGEFISNEFQSHLSQCGIQHQLSCPATPEQNGVAERKHRHIVETEGLEVLGADVFHIYVSQEIVTFPDVESWTKKKKATNKPYHTHRCHDILSLDENSSPFQQAQHEFHVNQQEVAHANPNSIGLQNTMNSNMHDLDTSQQVPREIHDIVIHTDSASTDNQASLSPSSASFEEFDITSTEQDSENNIGTGSTHLELETNTPQSTKSIDIFVDLRIPKEPETSNTHQMITRHKLRHHPELVDKMALTTTIEPKHFKTAIRQPHWRTTMLEELDALHQNNTWSLVPRPVNTNIVGSKWVYRTKFKEDGSIDKYKARLVAQGYTQILVVTGNNTFLIDQLIHQLSIEFALKDLGQLHFFLGLEIQYFSGGIYVSQTKYTKDLLTKAKMLESTSLSTPMAIKEQANPIDHKPVNATEYRRLVGGLQYLTLTRPDIVHAVNKVCQHFQTPTEANLRAVKRILRYLKGSLDYGIRFLQQSSLNITAFCDADWGGCPDTRRSTTGYCVYMGANCISWSSKRQPTVSRSSAEAEYRALASTAAELTWITYLYREIGIPLAQPP</sequence>
<evidence type="ECO:0000313" key="2">
    <source>
        <dbReference type="Proteomes" id="UP000829398"/>
    </source>
</evidence>
<evidence type="ECO:0000313" key="1">
    <source>
        <dbReference type="EMBL" id="KAH9733820.1"/>
    </source>
</evidence>
<protein>
    <submittedName>
        <fullName evidence="1">Retrovirus-related pol polyprotein from transposon RE2</fullName>
    </submittedName>
</protein>
<dbReference type="Proteomes" id="UP000829398">
    <property type="component" value="Chromosome 6"/>
</dbReference>
<proteinExistence type="predicted"/>
<organism evidence="1 2">
    <name type="scientific">Citrus sinensis</name>
    <name type="common">Sweet orange</name>
    <name type="synonym">Citrus aurantium var. sinensis</name>
    <dbReference type="NCBI Taxonomy" id="2711"/>
    <lineage>
        <taxon>Eukaryota</taxon>
        <taxon>Viridiplantae</taxon>
        <taxon>Streptophyta</taxon>
        <taxon>Embryophyta</taxon>
        <taxon>Tracheophyta</taxon>
        <taxon>Spermatophyta</taxon>
        <taxon>Magnoliopsida</taxon>
        <taxon>eudicotyledons</taxon>
        <taxon>Gunneridae</taxon>
        <taxon>Pentapetalae</taxon>
        <taxon>rosids</taxon>
        <taxon>malvids</taxon>
        <taxon>Sapindales</taxon>
        <taxon>Rutaceae</taxon>
        <taxon>Aurantioideae</taxon>
        <taxon>Citrus</taxon>
    </lineage>
</organism>